<reference evidence="2" key="1">
    <citation type="submission" date="2021-01" db="EMBL/GenBank/DDBJ databases">
        <title>Whole genome shotgun sequence of Sphaerimonospora thailandensis NBRC 107569.</title>
        <authorList>
            <person name="Komaki H."/>
            <person name="Tamura T."/>
        </authorList>
    </citation>
    <scope>NUCLEOTIDE SEQUENCE</scope>
    <source>
        <strain evidence="2">NBRC 107569</strain>
    </source>
</reference>
<feature type="compositionally biased region" description="Basic and acidic residues" evidence="1">
    <location>
        <begin position="123"/>
        <end position="138"/>
    </location>
</feature>
<keyword evidence="3" id="KW-1185">Reference proteome</keyword>
<organism evidence="2 3">
    <name type="scientific">Sphaerimonospora thailandensis</name>
    <dbReference type="NCBI Taxonomy" id="795644"/>
    <lineage>
        <taxon>Bacteria</taxon>
        <taxon>Bacillati</taxon>
        <taxon>Actinomycetota</taxon>
        <taxon>Actinomycetes</taxon>
        <taxon>Streptosporangiales</taxon>
        <taxon>Streptosporangiaceae</taxon>
        <taxon>Sphaerimonospora</taxon>
    </lineage>
</organism>
<protein>
    <submittedName>
        <fullName evidence="2">Uncharacterized protein</fullName>
    </submittedName>
</protein>
<comment type="caution">
    <text evidence="2">The sequence shown here is derived from an EMBL/GenBank/DDBJ whole genome shotgun (WGS) entry which is preliminary data.</text>
</comment>
<dbReference type="AlphaFoldDB" id="A0A8J3R5J7"/>
<dbReference type="EMBL" id="BOOG01000001">
    <property type="protein sequence ID" value="GIH67752.1"/>
    <property type="molecule type" value="Genomic_DNA"/>
</dbReference>
<evidence type="ECO:0000313" key="2">
    <source>
        <dbReference type="EMBL" id="GIH67752.1"/>
    </source>
</evidence>
<proteinExistence type="predicted"/>
<evidence type="ECO:0000256" key="1">
    <source>
        <dbReference type="SAM" id="MobiDB-lite"/>
    </source>
</evidence>
<evidence type="ECO:0000313" key="3">
    <source>
        <dbReference type="Proteomes" id="UP000610966"/>
    </source>
</evidence>
<feature type="region of interest" description="Disordered" evidence="1">
    <location>
        <begin position="123"/>
        <end position="142"/>
    </location>
</feature>
<gene>
    <name evidence="2" type="ORF">Mth01_00050</name>
</gene>
<sequence>MPWWRQSMAIRSAGVAAHADDFTRAVGWPLLTMPSSRTVSGLGGVAGHGQREARRDRRVVLGHVDREVVEAAVGRGDVYGVAPAQQAAQHVFDPGAAVAALLPAGVGEAEPFELLLVDRVEGRPGGAQHREAEERPGHLDQAQPTLVVEVPAEPFSHRVASRLGTTKTTATGNRCGRGSR</sequence>
<name>A0A8J3R5J7_9ACTN</name>
<accession>A0A8J3R5J7</accession>
<dbReference type="Proteomes" id="UP000610966">
    <property type="component" value="Unassembled WGS sequence"/>
</dbReference>